<dbReference type="AlphaFoldDB" id="A0AAE4MKP3"/>
<comment type="caution">
    <text evidence="1">The sequence shown here is derived from an EMBL/GenBank/DDBJ whole genome shotgun (WGS) entry which is preliminary data.</text>
</comment>
<organism evidence="1 2">
    <name type="scientific">Klebsiella quasipneumoniae subsp. similipneumoniae</name>
    <dbReference type="NCBI Taxonomy" id="1463164"/>
    <lineage>
        <taxon>Bacteria</taxon>
        <taxon>Pseudomonadati</taxon>
        <taxon>Pseudomonadota</taxon>
        <taxon>Gammaproteobacteria</taxon>
        <taxon>Enterobacterales</taxon>
        <taxon>Enterobacteriaceae</taxon>
        <taxon>Klebsiella/Raoultella group</taxon>
        <taxon>Klebsiella</taxon>
        <taxon>Klebsiella pneumoniae complex</taxon>
    </lineage>
</organism>
<name>A0AAE4MKP3_9ENTR</name>
<accession>A0AAE4MKP3</accession>
<reference evidence="1" key="1">
    <citation type="submission" date="2023-10" db="EMBL/GenBank/DDBJ databases">
        <title>Surveillance and assessment of the effects of hospital wastewater treatment on clearance of pathogenic bacterial and antimicrobial resistance genes.</title>
        <authorList>
            <person name="Wu Y."/>
        </authorList>
    </citation>
    <scope>NUCLEOTIDE SEQUENCE</scope>
    <source>
        <strain evidence="1">23-M-SY-8</strain>
    </source>
</reference>
<protein>
    <submittedName>
        <fullName evidence="1">FUSC family protein</fullName>
    </submittedName>
</protein>
<gene>
    <name evidence="1" type="ORF">RZO73_02120</name>
</gene>
<dbReference type="InterPro" id="IPR006726">
    <property type="entry name" value="PHBA_efflux_AaeB/fusaric-R"/>
</dbReference>
<dbReference type="Pfam" id="PF04632">
    <property type="entry name" value="FUSC"/>
    <property type="match status" value="1"/>
</dbReference>
<dbReference type="GO" id="GO:0022857">
    <property type="term" value="F:transmembrane transporter activity"/>
    <property type="evidence" value="ECO:0007669"/>
    <property type="project" value="InterPro"/>
</dbReference>
<evidence type="ECO:0000313" key="2">
    <source>
        <dbReference type="Proteomes" id="UP001187239"/>
    </source>
</evidence>
<dbReference type="Proteomes" id="UP001187239">
    <property type="component" value="Unassembled WGS sequence"/>
</dbReference>
<dbReference type="RefSeq" id="WP_108450525.1">
    <property type="nucleotide sequence ID" value="NZ_JAFCOM010000006.1"/>
</dbReference>
<dbReference type="EMBL" id="JAWHXQ010000001">
    <property type="protein sequence ID" value="MDV0609343.1"/>
    <property type="molecule type" value="Genomic_DNA"/>
</dbReference>
<evidence type="ECO:0000313" key="1">
    <source>
        <dbReference type="EMBL" id="MDV0609343.1"/>
    </source>
</evidence>
<proteinExistence type="predicted"/>
<dbReference type="GO" id="GO:0005886">
    <property type="term" value="C:plasma membrane"/>
    <property type="evidence" value="ECO:0007669"/>
    <property type="project" value="InterPro"/>
</dbReference>
<sequence>MSDLLLRSSRQKRKPLPAFPGGRQASIMRALWLAGSHSLPLIERPSRGYAFLLAGDTLRLLGFAAVSRPGTLFDPAVIRVEKIMIGILSADLTDGFGLPVRPHIDTLPKQEGNGAGLPATIWFIPGPPARISLSDSLRCRTLCRERRNSSRRYTSGSPG</sequence>